<dbReference type="InterPro" id="IPR006311">
    <property type="entry name" value="TAT_signal"/>
</dbReference>
<comment type="subunit">
    <text evidence="3">Constitutively interacts with CASP4; required for the localization of procaspase 4 to the ER.</text>
</comment>
<gene>
    <name evidence="13" type="primary">LOC103712894</name>
</gene>
<dbReference type="AlphaFoldDB" id="A0A8B7CF29"/>
<protein>
    <submittedName>
        <fullName evidence="13">Uncharacterized protein LOC103712894</fullName>
    </submittedName>
</protein>
<dbReference type="PANTHER" id="PTHR13448:SF0">
    <property type="entry name" value="TRANSMEMBRANE PROTEIN 214"/>
    <property type="match status" value="1"/>
</dbReference>
<proteinExistence type="inferred from homology"/>
<comment type="subcellular location">
    <subcellularLocation>
        <location evidence="1">Endoplasmic reticulum membrane</location>
        <topology evidence="1">Multi-pass membrane protein</topology>
    </subcellularLocation>
</comment>
<accession>A0A8B7CF29</accession>
<evidence type="ECO:0000256" key="10">
    <source>
        <dbReference type="ARBA" id="ARBA00024938"/>
    </source>
</evidence>
<dbReference type="GeneID" id="103712894"/>
<evidence type="ECO:0000313" key="13">
    <source>
        <dbReference type="RefSeq" id="XP_008797813.2"/>
    </source>
</evidence>
<dbReference type="PROSITE" id="PS51318">
    <property type="entry name" value="TAT"/>
    <property type="match status" value="1"/>
</dbReference>
<keyword evidence="7" id="KW-1133">Transmembrane helix</keyword>
<evidence type="ECO:0000256" key="1">
    <source>
        <dbReference type="ARBA" id="ARBA00004477"/>
    </source>
</evidence>
<dbReference type="KEGG" id="pda:103712894"/>
<reference evidence="13" key="2">
    <citation type="submission" date="2025-08" db="UniProtKB">
        <authorList>
            <consortium name="RefSeq"/>
        </authorList>
    </citation>
    <scope>IDENTIFICATION</scope>
    <source>
        <tissue evidence="13">Young leaves</tissue>
    </source>
</reference>
<evidence type="ECO:0000256" key="3">
    <source>
        <dbReference type="ARBA" id="ARBA00011720"/>
    </source>
</evidence>
<keyword evidence="8" id="KW-0472">Membrane</keyword>
<feature type="compositionally biased region" description="Basic residues" evidence="11">
    <location>
        <begin position="130"/>
        <end position="139"/>
    </location>
</feature>
<dbReference type="OrthoDB" id="10022292at2759"/>
<organism evidence="12 13">
    <name type="scientific">Phoenix dactylifera</name>
    <name type="common">Date palm</name>
    <dbReference type="NCBI Taxonomy" id="42345"/>
    <lineage>
        <taxon>Eukaryota</taxon>
        <taxon>Viridiplantae</taxon>
        <taxon>Streptophyta</taxon>
        <taxon>Embryophyta</taxon>
        <taxon>Tracheophyta</taxon>
        <taxon>Spermatophyta</taxon>
        <taxon>Magnoliopsida</taxon>
        <taxon>Liliopsida</taxon>
        <taxon>Arecaceae</taxon>
        <taxon>Coryphoideae</taxon>
        <taxon>Phoeniceae</taxon>
        <taxon>Phoenix</taxon>
    </lineage>
</organism>
<evidence type="ECO:0000256" key="2">
    <source>
        <dbReference type="ARBA" id="ARBA00007984"/>
    </source>
</evidence>
<dbReference type="InterPro" id="IPR019308">
    <property type="entry name" value="TMEM214"/>
</dbReference>
<comment type="similarity">
    <text evidence="2">Belongs to the TMEM214 family.</text>
</comment>
<dbReference type="GO" id="GO:0005789">
    <property type="term" value="C:endoplasmic reticulum membrane"/>
    <property type="evidence" value="ECO:0007669"/>
    <property type="project" value="UniProtKB-SubCell"/>
</dbReference>
<dbReference type="Proteomes" id="UP000228380">
    <property type="component" value="Chromosome 8"/>
</dbReference>
<evidence type="ECO:0000256" key="4">
    <source>
        <dbReference type="ARBA" id="ARBA00022692"/>
    </source>
</evidence>
<dbReference type="RefSeq" id="XP_008797813.2">
    <property type="nucleotide sequence ID" value="XM_008799591.4"/>
</dbReference>
<evidence type="ECO:0000313" key="12">
    <source>
        <dbReference type="Proteomes" id="UP000228380"/>
    </source>
</evidence>
<evidence type="ECO:0000256" key="7">
    <source>
        <dbReference type="ARBA" id="ARBA00022989"/>
    </source>
</evidence>
<dbReference type="PANTHER" id="PTHR13448">
    <property type="entry name" value="TRANSMEMBRANE PROTEIN 214"/>
    <property type="match status" value="1"/>
</dbReference>
<keyword evidence="9" id="KW-0325">Glycoprotein</keyword>
<feature type="compositionally biased region" description="Low complexity" evidence="11">
    <location>
        <begin position="13"/>
        <end position="22"/>
    </location>
</feature>
<name>A0A8B7CF29_PHODC</name>
<evidence type="ECO:0000256" key="8">
    <source>
        <dbReference type="ARBA" id="ARBA00023136"/>
    </source>
</evidence>
<reference evidence="12" key="1">
    <citation type="journal article" date="2019" name="Nat. Commun.">
        <title>Genome-wide association mapping of date palm fruit traits.</title>
        <authorList>
            <person name="Hazzouri K.M."/>
            <person name="Gros-Balthazard M."/>
            <person name="Flowers J.M."/>
            <person name="Copetti D."/>
            <person name="Lemansour A."/>
            <person name="Lebrun M."/>
            <person name="Masmoudi K."/>
            <person name="Ferrand S."/>
            <person name="Dhar M.I."/>
            <person name="Fresquez Z.A."/>
            <person name="Rosas U."/>
            <person name="Zhang J."/>
            <person name="Talag J."/>
            <person name="Lee S."/>
            <person name="Kudrna D."/>
            <person name="Powell R.F."/>
            <person name="Leitch I.J."/>
            <person name="Krueger R.R."/>
            <person name="Wing R.A."/>
            <person name="Amiri K.M.A."/>
            <person name="Purugganan M.D."/>
        </authorList>
    </citation>
    <scope>NUCLEOTIDE SEQUENCE [LARGE SCALE GENOMIC DNA]</scope>
    <source>
        <strain evidence="12">cv. Khalas</strain>
    </source>
</reference>
<keyword evidence="6" id="KW-0256">Endoplasmic reticulum</keyword>
<sequence length="594" mass="64902">MEDTFGTPIVDESSSSAAAASAEDPDHGWQKVTYAKRQRRPQNAADPDRNRSNGLHLAGDRPHVFASVEQKAQERRRALEAAAAAAAAASEAGAGAPRSKTAAAASDDDDDDSGAEAPRGGQENGEVAKKVKQKKPKKPKVTVQEAAAKIDAADLGAFLVEVSASYESQQDIQLMRFADYFARSFAPVSGSQFPWTKMFKESPVSKIVDIPLCHISESVYKTSVDWIAQKSTDALGDFVFWCLDAILADLASQQAAAKGSKKSVQQSPAKAQVAIFVVLAMTLRRKPDIFINFLPRLRENPKYQGQDKLPVIVWAIAQASQGDLVIGMYLWAHYLLPLICGKSSGNPLSRDLLLQLVERFLSVPKARPILLNGAVRKGERLMPPVALDLLMRATFPNPSARVKATERFEAVYPTLKELALAGSPGTKATKQAAQQLLPAAVKAMQENNPELTREATDTFIWCLTQNADCYKQWEKLHLDNVDASVAVLRKLSSEWKDYSTKLSPPVALREMLKHLRAKNEEALAGVVDSSKQASIKDADKYCKVILGRLTRGFSCLKVVCVFLLAGAVGFAVSPNMDSWDWNKIRETFGSLQSF</sequence>
<keyword evidence="4" id="KW-0812">Transmembrane</keyword>
<keyword evidence="12" id="KW-1185">Reference proteome</keyword>
<evidence type="ECO:0000256" key="5">
    <source>
        <dbReference type="ARBA" id="ARBA00022703"/>
    </source>
</evidence>
<feature type="compositionally biased region" description="Low complexity" evidence="11">
    <location>
        <begin position="80"/>
        <end position="96"/>
    </location>
</feature>
<evidence type="ECO:0000256" key="11">
    <source>
        <dbReference type="SAM" id="MobiDB-lite"/>
    </source>
</evidence>
<evidence type="ECO:0000256" key="9">
    <source>
        <dbReference type="ARBA" id="ARBA00023180"/>
    </source>
</evidence>
<comment type="function">
    <text evidence="10">Critical mediator, in cooperation with CASP4, of endoplasmic reticulum-stress induced apoptosis. Required or the activation of CASP4 following endoplasmic reticulum stress.</text>
</comment>
<dbReference type="Pfam" id="PF10151">
    <property type="entry name" value="TMEM214"/>
    <property type="match status" value="1"/>
</dbReference>
<feature type="region of interest" description="Disordered" evidence="11">
    <location>
        <begin position="1"/>
        <end position="139"/>
    </location>
</feature>
<dbReference type="GO" id="GO:0005794">
    <property type="term" value="C:Golgi apparatus"/>
    <property type="evidence" value="ECO:0007669"/>
    <property type="project" value="TreeGrafter"/>
</dbReference>
<evidence type="ECO:0000256" key="6">
    <source>
        <dbReference type="ARBA" id="ARBA00022824"/>
    </source>
</evidence>
<keyword evidence="5" id="KW-0053">Apoptosis</keyword>